<proteinExistence type="predicted"/>
<evidence type="ECO:0000313" key="5">
    <source>
        <dbReference type="EMBL" id="KAL3815371.1"/>
    </source>
</evidence>
<keyword evidence="6" id="KW-1185">Reference proteome</keyword>
<feature type="compositionally biased region" description="Polar residues" evidence="4">
    <location>
        <begin position="28"/>
        <end position="42"/>
    </location>
</feature>
<dbReference type="PROSITE" id="PS50088">
    <property type="entry name" value="ANK_REPEAT"/>
    <property type="match status" value="2"/>
</dbReference>
<reference evidence="5 6" key="1">
    <citation type="submission" date="2024-10" db="EMBL/GenBank/DDBJ databases">
        <title>Updated reference genomes for cyclostephanoid diatoms.</title>
        <authorList>
            <person name="Roberts W.R."/>
            <person name="Alverson A.J."/>
        </authorList>
    </citation>
    <scope>NUCLEOTIDE SEQUENCE [LARGE SCALE GENOMIC DNA]</scope>
    <source>
        <strain evidence="5 6">AJA228-03</strain>
    </source>
</reference>
<dbReference type="SUPFAM" id="SSF48403">
    <property type="entry name" value="Ankyrin repeat"/>
    <property type="match status" value="2"/>
</dbReference>
<dbReference type="InterPro" id="IPR002110">
    <property type="entry name" value="Ankyrin_rpt"/>
</dbReference>
<dbReference type="InterPro" id="IPR036770">
    <property type="entry name" value="Ankyrin_rpt-contain_sf"/>
</dbReference>
<feature type="region of interest" description="Disordered" evidence="4">
    <location>
        <begin position="1"/>
        <end position="78"/>
    </location>
</feature>
<dbReference type="Proteomes" id="UP001530377">
    <property type="component" value="Unassembled WGS sequence"/>
</dbReference>
<sequence length="690" mass="73337">MFHMLKKSSRGGSKDEGGHVTIAPAGKASQSTSQQQLKSNSFPFPHNHRQSVVGGVAEGRDDAPSVATSPPLASSSAYGTNGRVGMGAGMGAGAVDVGPSYQDQPETDYDLGPTQLYTYIENKNWDSAIEWAKSHPIEARTWISRREPDDRNRIRWRLLPLHATCVFRAPLSLIDALIAVYPDGPGCVDDQGMLPIHLACRNGASRGVVMTLLNANPRSINVKDKKGRSPLDLVENSNSQNKDTVIEAMRAFRASLENNALPASGTGLRAVSPAVPGTLSPAAGSGSGGGGLFSNLLSPSGKHRGNAVSLEEREVDYENRTILFRLVLKKDWDGAASRVHLFPNEACTWIVTKGFNGNLRFLPIHKACVLGPPPSIIMSLISAFPEGLTRADQDGWLPLHCACFYGAPDATIDAIIQADPKAAQRKDDDGRLPLHYACLKGASEYVVNQLLGAHVKGALVKDNDGRMPLHHACSKAASDGVIGVLVRLGPKAAQCKDANGRLPLHLACKKGASKAALTILLQVYARGAAAKDDQDKLPVHHACQSGLCSPAAVLALLDAHPESIHARTAFGLTPHDEACQPKSNAELNIGAIIEVLDRFKAEQDRLGMGRDTNGSGSGIDSARVRELENRVVVLTNQTEIMQHALSDIAHIAAQLKSDLVLNGGVGSNSTALAKFCDNLMGLSQASAHQS</sequence>
<dbReference type="PROSITE" id="PS50297">
    <property type="entry name" value="ANK_REP_REGION"/>
    <property type="match status" value="1"/>
</dbReference>
<name>A0ABD3RTH9_9STRA</name>
<dbReference type="Gene3D" id="1.25.40.20">
    <property type="entry name" value="Ankyrin repeat-containing domain"/>
    <property type="match status" value="2"/>
</dbReference>
<feature type="compositionally biased region" description="Polar residues" evidence="4">
    <location>
        <begin position="66"/>
        <end position="78"/>
    </location>
</feature>
<accession>A0ABD3RTH9</accession>
<comment type="caution">
    <text evidence="5">The sequence shown here is derived from an EMBL/GenBank/DDBJ whole genome shotgun (WGS) entry which is preliminary data.</text>
</comment>
<evidence type="ECO:0000256" key="2">
    <source>
        <dbReference type="ARBA" id="ARBA00023043"/>
    </source>
</evidence>
<dbReference type="Pfam" id="PF13857">
    <property type="entry name" value="Ank_5"/>
    <property type="match status" value="1"/>
</dbReference>
<evidence type="ECO:0000313" key="6">
    <source>
        <dbReference type="Proteomes" id="UP001530377"/>
    </source>
</evidence>
<dbReference type="SMART" id="SM00248">
    <property type="entry name" value="ANK"/>
    <property type="match status" value="6"/>
</dbReference>
<keyword evidence="2 3" id="KW-0040">ANK repeat</keyword>
<feature type="repeat" description="ANK" evidence="3">
    <location>
        <begin position="191"/>
        <end position="225"/>
    </location>
</feature>
<dbReference type="Pfam" id="PF12796">
    <property type="entry name" value="Ank_2"/>
    <property type="match status" value="1"/>
</dbReference>
<evidence type="ECO:0000256" key="1">
    <source>
        <dbReference type="ARBA" id="ARBA00022737"/>
    </source>
</evidence>
<dbReference type="EMBL" id="JALLPB020000202">
    <property type="protein sequence ID" value="KAL3815371.1"/>
    <property type="molecule type" value="Genomic_DNA"/>
</dbReference>
<protein>
    <submittedName>
        <fullName evidence="5">Uncharacterized protein</fullName>
    </submittedName>
</protein>
<dbReference type="PANTHER" id="PTHR24153:SF8">
    <property type="entry name" value="FORKED, ISOFORM F"/>
    <property type="match status" value="1"/>
</dbReference>
<evidence type="ECO:0000256" key="4">
    <source>
        <dbReference type="SAM" id="MobiDB-lite"/>
    </source>
</evidence>
<dbReference type="AlphaFoldDB" id="A0ABD3RTH9"/>
<dbReference type="InterPro" id="IPR052420">
    <property type="entry name" value="Espin/Espin-like"/>
</dbReference>
<gene>
    <name evidence="5" type="ORF">ACHAXA_000758</name>
</gene>
<organism evidence="5 6">
    <name type="scientific">Cyclostephanos tholiformis</name>
    <dbReference type="NCBI Taxonomy" id="382380"/>
    <lineage>
        <taxon>Eukaryota</taxon>
        <taxon>Sar</taxon>
        <taxon>Stramenopiles</taxon>
        <taxon>Ochrophyta</taxon>
        <taxon>Bacillariophyta</taxon>
        <taxon>Coscinodiscophyceae</taxon>
        <taxon>Thalassiosirophycidae</taxon>
        <taxon>Stephanodiscales</taxon>
        <taxon>Stephanodiscaceae</taxon>
        <taxon>Cyclostephanos</taxon>
    </lineage>
</organism>
<dbReference type="PANTHER" id="PTHR24153">
    <property type="entry name" value="ESPIN"/>
    <property type="match status" value="1"/>
</dbReference>
<feature type="repeat" description="ANK" evidence="3">
    <location>
        <begin position="429"/>
        <end position="451"/>
    </location>
</feature>
<evidence type="ECO:0000256" key="3">
    <source>
        <dbReference type="PROSITE-ProRule" id="PRU00023"/>
    </source>
</evidence>
<keyword evidence="1" id="KW-0677">Repeat</keyword>